<dbReference type="SMART" id="SM00863">
    <property type="entry name" value="tRNA_SAD"/>
    <property type="match status" value="1"/>
</dbReference>
<evidence type="ECO:0000259" key="4">
    <source>
        <dbReference type="SMART" id="SM00863"/>
    </source>
</evidence>
<protein>
    <submittedName>
        <fullName evidence="5">Threonyl/alanyl tRNA synthetase SAD</fullName>
    </submittedName>
</protein>
<dbReference type="PANTHER" id="PTHR43462">
    <property type="entry name" value="ALANYL-TRNA EDITING PROTEIN"/>
    <property type="match status" value="1"/>
</dbReference>
<dbReference type="SUPFAM" id="SSF50447">
    <property type="entry name" value="Translation proteins"/>
    <property type="match status" value="1"/>
</dbReference>
<evidence type="ECO:0000313" key="6">
    <source>
        <dbReference type="Proteomes" id="UP000004324"/>
    </source>
</evidence>
<feature type="domain" description="Threonyl/alanyl tRNA synthetase SAD" evidence="4">
    <location>
        <begin position="167"/>
        <end position="210"/>
    </location>
</feature>
<dbReference type="InterPro" id="IPR009000">
    <property type="entry name" value="Transl_B-barrel_sf"/>
</dbReference>
<comment type="cofactor">
    <cofactor evidence="1">
        <name>Zn(2+)</name>
        <dbReference type="ChEBI" id="CHEBI:29105"/>
    </cofactor>
</comment>
<keyword evidence="2" id="KW-0479">Metal-binding</keyword>
<dbReference type="GO" id="GO:0006419">
    <property type="term" value="P:alanyl-tRNA aminoacylation"/>
    <property type="evidence" value="ECO:0007669"/>
    <property type="project" value="InterPro"/>
</dbReference>
<accession>I9LIZ6</accession>
<gene>
    <name evidence="5" type="ORF">FB4_2138</name>
</gene>
<dbReference type="Gene3D" id="2.40.30.130">
    <property type="match status" value="1"/>
</dbReference>
<dbReference type="EMBL" id="AKVJ01000006">
    <property type="protein sequence ID" value="EIW20519.1"/>
    <property type="molecule type" value="Genomic_DNA"/>
</dbReference>
<dbReference type="PANTHER" id="PTHR43462:SF1">
    <property type="entry name" value="ALANYL-TRNA EDITING PROTEIN AARSD1"/>
    <property type="match status" value="1"/>
</dbReference>
<dbReference type="GO" id="GO:0004813">
    <property type="term" value="F:alanine-tRNA ligase activity"/>
    <property type="evidence" value="ECO:0007669"/>
    <property type="project" value="InterPro"/>
</dbReference>
<dbReference type="InterPro" id="IPR051335">
    <property type="entry name" value="Alanyl-tRNA_Editing_Enzymes"/>
</dbReference>
<keyword evidence="3" id="KW-0862">Zinc</keyword>
<dbReference type="InterPro" id="IPR018163">
    <property type="entry name" value="Thr/Ala-tRNA-synth_IIc_edit"/>
</dbReference>
<dbReference type="SUPFAM" id="SSF55186">
    <property type="entry name" value="ThrRS/AlaRS common domain"/>
    <property type="match status" value="1"/>
</dbReference>
<dbReference type="RefSeq" id="WP_007930869.1">
    <property type="nucleotide sequence ID" value="NZ_AKVJ01000006.1"/>
</dbReference>
<dbReference type="InterPro" id="IPR012947">
    <property type="entry name" value="tRNA_SAD"/>
</dbReference>
<keyword evidence="5" id="KW-0030">Aminoacyl-tRNA synthetase</keyword>
<dbReference type="GO" id="GO:0002161">
    <property type="term" value="F:aminoacyl-tRNA deacylase activity"/>
    <property type="evidence" value="ECO:0007669"/>
    <property type="project" value="UniProtKB-ARBA"/>
</dbReference>
<evidence type="ECO:0000313" key="5">
    <source>
        <dbReference type="EMBL" id="EIW20519.1"/>
    </source>
</evidence>
<dbReference type="GO" id="GO:0005524">
    <property type="term" value="F:ATP binding"/>
    <property type="evidence" value="ECO:0007669"/>
    <property type="project" value="InterPro"/>
</dbReference>
<dbReference type="GO" id="GO:0046872">
    <property type="term" value="F:metal ion binding"/>
    <property type="evidence" value="ECO:0007669"/>
    <property type="project" value="UniProtKB-KW"/>
</dbReference>
<dbReference type="Pfam" id="PF01411">
    <property type="entry name" value="tRNA-synt_2c"/>
    <property type="match status" value="1"/>
</dbReference>
<proteinExistence type="predicted"/>
<reference evidence="5 6" key="1">
    <citation type="journal article" date="2012" name="J. Bacteriol.">
        <title>Draft Genome Sequences for Two Metal-Reducing Pelosinus fermentans Strains Isolated from a Cr(VI)-Contaminated Site and for Type Strain R7.</title>
        <authorList>
            <person name="Brown S.D."/>
            <person name="Podar M."/>
            <person name="Klingeman D.M."/>
            <person name="Johnson C.M."/>
            <person name="Yang Z.K."/>
            <person name="Utturkar S.M."/>
            <person name="Land M.L."/>
            <person name="Mosher J.J."/>
            <person name="Hurt R.A.Jr."/>
            <person name="Phelps T.J."/>
            <person name="Palumbo A.V."/>
            <person name="Arkin A.P."/>
            <person name="Hazen T.C."/>
            <person name="Elias D.A."/>
        </authorList>
    </citation>
    <scope>NUCLEOTIDE SEQUENCE [LARGE SCALE GENOMIC DNA]</scope>
    <source>
        <strain evidence="5 6">B4</strain>
    </source>
</reference>
<dbReference type="OrthoDB" id="9812949at2"/>
<comment type="caution">
    <text evidence="5">The sequence shown here is derived from an EMBL/GenBank/DDBJ whole genome shotgun (WGS) entry which is preliminary data.</text>
</comment>
<keyword evidence="6" id="KW-1185">Reference proteome</keyword>
<organism evidence="5 6">
    <name type="scientific">Pelosinus fermentans B4</name>
    <dbReference type="NCBI Taxonomy" id="1149862"/>
    <lineage>
        <taxon>Bacteria</taxon>
        <taxon>Bacillati</taxon>
        <taxon>Bacillota</taxon>
        <taxon>Negativicutes</taxon>
        <taxon>Selenomonadales</taxon>
        <taxon>Sporomusaceae</taxon>
        <taxon>Pelosinus</taxon>
    </lineage>
</organism>
<dbReference type="Pfam" id="PF07973">
    <property type="entry name" value="tRNA_SAD"/>
    <property type="match status" value="1"/>
</dbReference>
<evidence type="ECO:0000256" key="2">
    <source>
        <dbReference type="ARBA" id="ARBA00022723"/>
    </source>
</evidence>
<sequence>MTVKKLFWKDPYLKQCTATIMTVDGNRITLDQTIVFAFSGGQASDSGTIHGYAVLTAQKVAKEIIYEIDVSHDLQVGQQVNVVIDWDKRYRIMKLHFAAEIVLELMVQNFNNPKKIGANIMEEKARVDFEWCGNISEVLPLLQKKMEEIINSNSPILSCFSDEEREIRYWEIKGFGKVPCGGTHIKNTGEIGAVLLKRGKRLGANKERIEIYLR</sequence>
<dbReference type="InterPro" id="IPR018164">
    <property type="entry name" value="Ala-tRNA-synth_IIc_N"/>
</dbReference>
<evidence type="ECO:0000256" key="3">
    <source>
        <dbReference type="ARBA" id="ARBA00022833"/>
    </source>
</evidence>
<dbReference type="Gene3D" id="3.30.980.10">
    <property type="entry name" value="Threonyl-trna Synthetase, Chain A, domain 2"/>
    <property type="match status" value="1"/>
</dbReference>
<name>I9LIZ6_9FIRM</name>
<dbReference type="AlphaFoldDB" id="I9LIZ6"/>
<keyword evidence="5" id="KW-0436">Ligase</keyword>
<dbReference type="PATRIC" id="fig|1149862.3.peg.413"/>
<evidence type="ECO:0000256" key="1">
    <source>
        <dbReference type="ARBA" id="ARBA00001947"/>
    </source>
</evidence>
<dbReference type="Proteomes" id="UP000004324">
    <property type="component" value="Unassembled WGS sequence"/>
</dbReference>